<dbReference type="EMBL" id="QHCT01000003">
    <property type="protein sequence ID" value="RHX90039.1"/>
    <property type="molecule type" value="Genomic_DNA"/>
</dbReference>
<comment type="caution">
    <text evidence="2">The sequence shown here is derived from an EMBL/GenBank/DDBJ whole genome shotgun (WGS) entry which is preliminary data.</text>
</comment>
<reference evidence="3" key="1">
    <citation type="submission" date="2018-05" db="EMBL/GenBank/DDBJ databases">
        <title>Leptospira yasudae sp. nov. and Leptospira stimsonii sp. nov., two pathogenic species of the genus Leptospira isolated from environmental sources.</title>
        <authorList>
            <person name="Casanovas-Massana A."/>
            <person name="Hamond C."/>
            <person name="Santos L.A."/>
            <person name="Hacker K.P."/>
            <person name="Balassiano I."/>
            <person name="Medeiros M.A."/>
            <person name="Reis M.G."/>
            <person name="Ko A.I."/>
            <person name="Wunder E.A."/>
        </authorList>
    </citation>
    <scope>NUCLEOTIDE SEQUENCE [LARGE SCALE GENOMIC DNA]</scope>
    <source>
        <strain evidence="3">Yale</strain>
    </source>
</reference>
<dbReference type="RefSeq" id="WP_118969099.1">
    <property type="nucleotide sequence ID" value="NZ_QHCT01000003.1"/>
</dbReference>
<dbReference type="AlphaFoldDB" id="A0A396Z3P2"/>
<protein>
    <submittedName>
        <fullName evidence="2">Uncharacterized protein</fullName>
    </submittedName>
</protein>
<evidence type="ECO:0000256" key="1">
    <source>
        <dbReference type="SAM" id="MobiDB-lite"/>
    </source>
</evidence>
<gene>
    <name evidence="2" type="ORF">DLM75_14020</name>
</gene>
<name>A0A396Z3P2_9LEPT</name>
<proteinExistence type="predicted"/>
<evidence type="ECO:0000313" key="2">
    <source>
        <dbReference type="EMBL" id="RHX90039.1"/>
    </source>
</evidence>
<organism evidence="2 3">
    <name type="scientific">Leptospira stimsonii</name>
    <dbReference type="NCBI Taxonomy" id="2202203"/>
    <lineage>
        <taxon>Bacteria</taxon>
        <taxon>Pseudomonadati</taxon>
        <taxon>Spirochaetota</taxon>
        <taxon>Spirochaetia</taxon>
        <taxon>Leptospirales</taxon>
        <taxon>Leptospiraceae</taxon>
        <taxon>Leptospira</taxon>
    </lineage>
</organism>
<dbReference type="Proteomes" id="UP000265798">
    <property type="component" value="Unassembled WGS sequence"/>
</dbReference>
<accession>A0A396Z3P2</accession>
<evidence type="ECO:0000313" key="3">
    <source>
        <dbReference type="Proteomes" id="UP000265798"/>
    </source>
</evidence>
<feature type="region of interest" description="Disordered" evidence="1">
    <location>
        <begin position="89"/>
        <end position="109"/>
    </location>
</feature>
<sequence length="109" mass="12387">MGTRKNLFVSHKQSPDDFKDKEALKKFIHDKEIQDELGLVKSEGSVVRKNHLAIVFAELGQTAKAKQFLTLTKKIKSTKKRMMCAHLARKNDLRSSVKGRKSEESDSLC</sequence>